<evidence type="ECO:0008006" key="3">
    <source>
        <dbReference type="Google" id="ProtNLM"/>
    </source>
</evidence>
<accession>A0ABY8VX71</accession>
<dbReference type="EMBL" id="CP126981">
    <property type="protein sequence ID" value="WIM87610.1"/>
    <property type="molecule type" value="Genomic_DNA"/>
</dbReference>
<keyword evidence="2" id="KW-1185">Reference proteome</keyword>
<organism evidence="1 2">
    <name type="scientific">Candidatus Mycobacterium wuenschmannii</name>
    <dbReference type="NCBI Taxonomy" id="3027808"/>
    <lineage>
        <taxon>Bacteria</taxon>
        <taxon>Bacillati</taxon>
        <taxon>Actinomycetota</taxon>
        <taxon>Actinomycetes</taxon>
        <taxon>Mycobacteriales</taxon>
        <taxon>Mycobacteriaceae</taxon>
        <taxon>Mycobacterium</taxon>
    </lineage>
</organism>
<proteinExistence type="predicted"/>
<protein>
    <recommendedName>
        <fullName evidence="3">Intersectin-EH binding protein Ibp1</fullName>
    </recommendedName>
</protein>
<gene>
    <name evidence="1" type="ORF">PT015_22690</name>
</gene>
<evidence type="ECO:0000313" key="1">
    <source>
        <dbReference type="EMBL" id="WIM87610.1"/>
    </source>
</evidence>
<dbReference type="RefSeq" id="WP_285187401.1">
    <property type="nucleotide sequence ID" value="NZ_CP126981.1"/>
</dbReference>
<name>A0ABY8VX71_9MYCO</name>
<dbReference type="Proteomes" id="UP001236585">
    <property type="component" value="Chromosome"/>
</dbReference>
<evidence type="ECO:0000313" key="2">
    <source>
        <dbReference type="Proteomes" id="UP001236585"/>
    </source>
</evidence>
<reference evidence="1 2" key="1">
    <citation type="journal article" date="2023" name="Microbiol. Resour. Announc.">
        <title>Complete Genome Sequence of Mycobacterium wuenschmanii, a novel Nontuberculous Mycobacterium Isolated from a captive population of Amazon Milk Frogs.</title>
        <authorList>
            <person name="Hicks J."/>
            <person name="Zeineldin M."/>
            <person name="Ward H."/>
            <person name="Wuenschmann A."/>
            <person name="Camp P."/>
            <person name="Farrell D."/>
            <person name="Lehman K."/>
            <person name="Thacker T."/>
            <person name="Cuthbert E."/>
        </authorList>
    </citation>
    <scope>NUCLEOTIDE SEQUENCE [LARGE SCALE GENOMIC DNA]</scope>
    <source>
        <strain evidence="1 2">Wuenschmanii</strain>
    </source>
</reference>
<sequence length="80" mass="8113">MTQKPRSLGIKIPAMLVAATGVVAIGLLGAPVGHADPPNCPSGQFPASDGSGCSSVPDPTQYGCPPQDYDCMFKAGPKKN</sequence>